<evidence type="ECO:0000256" key="6">
    <source>
        <dbReference type="ARBA" id="ARBA00047512"/>
    </source>
</evidence>
<keyword evidence="5" id="KW-0378">Hydrolase</keyword>
<organism evidence="8 9">
    <name type="scientific">Amnibacterium setariae</name>
    <dbReference type="NCBI Taxonomy" id="2306585"/>
    <lineage>
        <taxon>Bacteria</taxon>
        <taxon>Bacillati</taxon>
        <taxon>Actinomycetota</taxon>
        <taxon>Actinomycetes</taxon>
        <taxon>Micrococcales</taxon>
        <taxon>Microbacteriaceae</taxon>
        <taxon>Amnibacterium</taxon>
    </lineage>
</organism>
<dbReference type="GO" id="GO:0042597">
    <property type="term" value="C:periplasmic space"/>
    <property type="evidence" value="ECO:0007669"/>
    <property type="project" value="TreeGrafter"/>
</dbReference>
<keyword evidence="4" id="KW-0319">Glycerol metabolism</keyword>
<reference evidence="9" key="1">
    <citation type="submission" date="2018-09" db="EMBL/GenBank/DDBJ databases">
        <authorList>
            <person name="Kim I."/>
        </authorList>
    </citation>
    <scope>NUCLEOTIDE SEQUENCE [LARGE SCALE GENOMIC DNA]</scope>
    <source>
        <strain evidence="9">DD4a</strain>
    </source>
</reference>
<evidence type="ECO:0000256" key="5">
    <source>
        <dbReference type="ARBA" id="ARBA00022801"/>
    </source>
</evidence>
<name>A0A3A1TX98_9MICO</name>
<dbReference type="Gene3D" id="3.20.20.190">
    <property type="entry name" value="Phosphatidylinositol (PI) phosphodiesterase"/>
    <property type="match status" value="1"/>
</dbReference>
<comment type="similarity">
    <text evidence="1">Belongs to the glycerophosphoryl diester phosphodiesterase family.</text>
</comment>
<evidence type="ECO:0000259" key="7">
    <source>
        <dbReference type="PROSITE" id="PS51704"/>
    </source>
</evidence>
<evidence type="ECO:0000313" key="8">
    <source>
        <dbReference type="EMBL" id="RIX28893.1"/>
    </source>
</evidence>
<comment type="catalytic activity">
    <reaction evidence="6">
        <text>a sn-glycero-3-phosphodiester + H2O = an alcohol + sn-glycerol 3-phosphate + H(+)</text>
        <dbReference type="Rhea" id="RHEA:12969"/>
        <dbReference type="ChEBI" id="CHEBI:15377"/>
        <dbReference type="ChEBI" id="CHEBI:15378"/>
        <dbReference type="ChEBI" id="CHEBI:30879"/>
        <dbReference type="ChEBI" id="CHEBI:57597"/>
        <dbReference type="ChEBI" id="CHEBI:83408"/>
        <dbReference type="EC" id="3.1.4.46"/>
    </reaction>
</comment>
<comment type="caution">
    <text evidence="8">The sequence shown here is derived from an EMBL/GenBank/DDBJ whole genome shotgun (WGS) entry which is preliminary data.</text>
</comment>
<evidence type="ECO:0000313" key="9">
    <source>
        <dbReference type="Proteomes" id="UP000265742"/>
    </source>
</evidence>
<dbReference type="GO" id="GO:0008889">
    <property type="term" value="F:glycerophosphodiester phosphodiesterase activity"/>
    <property type="evidence" value="ECO:0007669"/>
    <property type="project" value="UniProtKB-EC"/>
</dbReference>
<dbReference type="EMBL" id="QXTG01000002">
    <property type="protein sequence ID" value="RIX28893.1"/>
    <property type="molecule type" value="Genomic_DNA"/>
</dbReference>
<proteinExistence type="inferred from homology"/>
<accession>A0A3A1TX98</accession>
<feature type="domain" description="GP-PDE" evidence="7">
    <location>
        <begin position="10"/>
        <end position="309"/>
    </location>
</feature>
<dbReference type="InterPro" id="IPR017946">
    <property type="entry name" value="PLC-like_Pdiesterase_TIM-brl"/>
</dbReference>
<dbReference type="PROSITE" id="PS51704">
    <property type="entry name" value="GP_PDE"/>
    <property type="match status" value="1"/>
</dbReference>
<protein>
    <recommendedName>
        <fullName evidence="2">glycerophosphodiester phosphodiesterase</fullName>
        <ecNumber evidence="2">3.1.4.46</ecNumber>
    </recommendedName>
</protein>
<dbReference type="PANTHER" id="PTHR43620">
    <property type="entry name" value="GLYCEROPHOSPHORYL DIESTER PHOSPHODIESTERASE"/>
    <property type="match status" value="1"/>
</dbReference>
<sequence length="325" mass="35817">MSSLLVPGRPIVIGHRGAPGYRPELTRSSLLLAVAQGVDALEIDVVPSRDGVLVVRHDRDLADTTDVARRPDLRDRRRTGHDGRRAWYADDLDWAELATLRARERMPRVRPESAEHDGREGVLRLDDVLELAAEADVLLVIEVKEPLALAARGLDPVPLLRAELARAPRLPRIVFESFEKTALLGLADLPHPIVYLLEPVGMAPDEVREGPLARTYRQELADPAALAGFDGVSIPSSRVTARRVAALHALGLAVWTWTLRPENRFLPRRHRTDGPRAALGDWEAYWASVLDAGVDGVFTDHPDLTIAVRDRLGVAAVRPGPARRP</sequence>
<dbReference type="Proteomes" id="UP000265742">
    <property type="component" value="Unassembled WGS sequence"/>
</dbReference>
<keyword evidence="3" id="KW-0732">Signal</keyword>
<evidence type="ECO:0000256" key="3">
    <source>
        <dbReference type="ARBA" id="ARBA00022729"/>
    </source>
</evidence>
<gene>
    <name evidence="8" type="ORF">D1781_11060</name>
</gene>
<keyword evidence="9" id="KW-1185">Reference proteome</keyword>
<dbReference type="GO" id="GO:0006071">
    <property type="term" value="P:glycerol metabolic process"/>
    <property type="evidence" value="ECO:0007669"/>
    <property type="project" value="UniProtKB-KW"/>
</dbReference>
<dbReference type="GO" id="GO:0006629">
    <property type="term" value="P:lipid metabolic process"/>
    <property type="evidence" value="ECO:0007669"/>
    <property type="project" value="InterPro"/>
</dbReference>
<dbReference type="InterPro" id="IPR030395">
    <property type="entry name" value="GP_PDE_dom"/>
</dbReference>
<dbReference type="PANTHER" id="PTHR43620:SF7">
    <property type="entry name" value="GLYCEROPHOSPHODIESTER PHOSPHODIESTERASE GDPD5-RELATED"/>
    <property type="match status" value="1"/>
</dbReference>
<dbReference type="AlphaFoldDB" id="A0A3A1TX98"/>
<evidence type="ECO:0000256" key="2">
    <source>
        <dbReference type="ARBA" id="ARBA00012247"/>
    </source>
</evidence>
<dbReference type="OrthoDB" id="9758957at2"/>
<dbReference type="Pfam" id="PF03009">
    <property type="entry name" value="GDPD"/>
    <property type="match status" value="1"/>
</dbReference>
<dbReference type="EC" id="3.1.4.46" evidence="2"/>
<evidence type="ECO:0000256" key="1">
    <source>
        <dbReference type="ARBA" id="ARBA00007277"/>
    </source>
</evidence>
<evidence type="ECO:0000256" key="4">
    <source>
        <dbReference type="ARBA" id="ARBA00022798"/>
    </source>
</evidence>
<dbReference type="SUPFAM" id="SSF51695">
    <property type="entry name" value="PLC-like phosphodiesterases"/>
    <property type="match status" value="1"/>
</dbReference>